<feature type="compositionally biased region" description="Basic and acidic residues" evidence="1">
    <location>
        <begin position="43"/>
        <end position="59"/>
    </location>
</feature>
<dbReference type="Proteomes" id="UP001633002">
    <property type="component" value="Unassembled WGS sequence"/>
</dbReference>
<protein>
    <submittedName>
        <fullName evidence="2">Uncharacterized protein</fullName>
    </submittedName>
</protein>
<keyword evidence="3" id="KW-1185">Reference proteome</keyword>
<proteinExistence type="predicted"/>
<organism evidence="2 3">
    <name type="scientific">Riccia sorocarpa</name>
    <dbReference type="NCBI Taxonomy" id="122646"/>
    <lineage>
        <taxon>Eukaryota</taxon>
        <taxon>Viridiplantae</taxon>
        <taxon>Streptophyta</taxon>
        <taxon>Embryophyta</taxon>
        <taxon>Marchantiophyta</taxon>
        <taxon>Marchantiopsida</taxon>
        <taxon>Marchantiidae</taxon>
        <taxon>Marchantiales</taxon>
        <taxon>Ricciaceae</taxon>
        <taxon>Riccia</taxon>
    </lineage>
</organism>
<dbReference type="AlphaFoldDB" id="A0ABD3I977"/>
<sequence length="315" mass="34670">MEATGTGPTFDRTEIPDLRGKKQCHANQHEAQLISALQRVSLEKKKDGESSALRVKDDSSESEVEDGTPAPQHDQTRSPERVNKYNLQTLGESAHTTAVEGSNAEDGNDAQPIHQDSPFQRKGTDRIGGAPVTNNVHEYRAITHEGAYTTGCRKNKDIPPAFLTSAQQQRTTKGRQTSSMETPSWLKDTDERDDGLTENKAESPDVYRPSDSTVAVARKRTPKKTASRTRPKLQRRQRTVIPQSAQVLMALPSLTFGLGHRTGESRPNMVLGPMEHGHGNSKKRRCGQEDTATTSEPSLELNLGTPGDQRISRSE</sequence>
<name>A0ABD3I977_9MARC</name>
<accession>A0ABD3I977</accession>
<comment type="caution">
    <text evidence="2">The sequence shown here is derived from an EMBL/GenBank/DDBJ whole genome shotgun (WGS) entry which is preliminary data.</text>
</comment>
<feature type="compositionally biased region" description="Basic and acidic residues" evidence="1">
    <location>
        <begin position="74"/>
        <end position="83"/>
    </location>
</feature>
<feature type="region of interest" description="Disordered" evidence="1">
    <location>
        <begin position="259"/>
        <end position="315"/>
    </location>
</feature>
<evidence type="ECO:0000313" key="3">
    <source>
        <dbReference type="Proteomes" id="UP001633002"/>
    </source>
</evidence>
<dbReference type="EMBL" id="JBJQOH010000001">
    <property type="protein sequence ID" value="KAL3700253.1"/>
    <property type="molecule type" value="Genomic_DNA"/>
</dbReference>
<gene>
    <name evidence="2" type="ORF">R1sor_018275</name>
</gene>
<feature type="region of interest" description="Disordered" evidence="1">
    <location>
        <begin position="1"/>
        <end position="26"/>
    </location>
</feature>
<feature type="compositionally biased region" description="Basic and acidic residues" evidence="1">
    <location>
        <begin position="11"/>
        <end position="20"/>
    </location>
</feature>
<feature type="region of interest" description="Disordered" evidence="1">
    <location>
        <begin position="43"/>
        <end position="132"/>
    </location>
</feature>
<feature type="compositionally biased region" description="Polar residues" evidence="1">
    <location>
        <begin position="164"/>
        <end position="182"/>
    </location>
</feature>
<evidence type="ECO:0000313" key="2">
    <source>
        <dbReference type="EMBL" id="KAL3700253.1"/>
    </source>
</evidence>
<feature type="region of interest" description="Disordered" evidence="1">
    <location>
        <begin position="164"/>
        <end position="238"/>
    </location>
</feature>
<feature type="compositionally biased region" description="Basic and acidic residues" evidence="1">
    <location>
        <begin position="187"/>
        <end position="205"/>
    </location>
</feature>
<feature type="compositionally biased region" description="Polar residues" evidence="1">
    <location>
        <begin position="85"/>
        <end position="100"/>
    </location>
</feature>
<feature type="compositionally biased region" description="Basic residues" evidence="1">
    <location>
        <begin position="217"/>
        <end position="238"/>
    </location>
</feature>
<evidence type="ECO:0000256" key="1">
    <source>
        <dbReference type="SAM" id="MobiDB-lite"/>
    </source>
</evidence>
<reference evidence="2 3" key="1">
    <citation type="submission" date="2024-09" db="EMBL/GenBank/DDBJ databases">
        <title>Chromosome-scale assembly of Riccia sorocarpa.</title>
        <authorList>
            <person name="Paukszto L."/>
        </authorList>
    </citation>
    <scope>NUCLEOTIDE SEQUENCE [LARGE SCALE GENOMIC DNA]</scope>
    <source>
        <strain evidence="2">LP-2024</strain>
        <tissue evidence="2">Aerial parts of the thallus</tissue>
    </source>
</reference>